<dbReference type="Pfam" id="PF13279">
    <property type="entry name" value="4HBT_2"/>
    <property type="match status" value="1"/>
</dbReference>
<dbReference type="CDD" id="cd00586">
    <property type="entry name" value="4HBT"/>
    <property type="match status" value="1"/>
</dbReference>
<keyword evidence="2" id="KW-1185">Reference proteome</keyword>
<dbReference type="OrthoDB" id="3727779at2"/>
<reference evidence="1 2" key="1">
    <citation type="submission" date="2018-11" db="EMBL/GenBank/DDBJ databases">
        <title>Genomic Encyclopedia of Type Strains, Phase IV (KMG-IV): sequencing the most valuable type-strain genomes for metagenomic binning, comparative biology and taxonomic classification.</title>
        <authorList>
            <person name="Goeker M."/>
        </authorList>
    </citation>
    <scope>NUCLEOTIDE SEQUENCE [LARGE SCALE GENOMIC DNA]</scope>
    <source>
        <strain evidence="1 2">DSM 100275</strain>
    </source>
</reference>
<dbReference type="Proteomes" id="UP000276634">
    <property type="component" value="Unassembled WGS sequence"/>
</dbReference>
<dbReference type="AlphaFoldDB" id="A0A3N1Y9N8"/>
<comment type="caution">
    <text evidence="1">The sequence shown here is derived from an EMBL/GenBank/DDBJ whole genome shotgun (WGS) entry which is preliminary data.</text>
</comment>
<proteinExistence type="predicted"/>
<dbReference type="SUPFAM" id="SSF54637">
    <property type="entry name" value="Thioesterase/thiol ester dehydrase-isomerase"/>
    <property type="match status" value="1"/>
</dbReference>
<evidence type="ECO:0000313" key="2">
    <source>
        <dbReference type="Proteomes" id="UP000276634"/>
    </source>
</evidence>
<dbReference type="InterPro" id="IPR051490">
    <property type="entry name" value="THEM6_lcsJ_thioesterase"/>
</dbReference>
<sequence length="179" mass="19943">MNLWLRLLWLLGVRGWLRPRVGLLEPSVLALRVWPGDLDLNGHMNNARYLAVMDLGRLDLLRRAGLLGTVLRRRWRPVLGAAAIRFRRPLAPLARYALVTRVAGWDEKWFYLEQRFERGGDLCAAAWVQGLFAGPRGRVPTAEVLAAAGHRGASPALPEAARILRGLGTDGNEARERAA</sequence>
<organism evidence="1 2">
    <name type="scientific">Inmirania thermothiophila</name>
    <dbReference type="NCBI Taxonomy" id="1750597"/>
    <lineage>
        <taxon>Bacteria</taxon>
        <taxon>Pseudomonadati</taxon>
        <taxon>Pseudomonadota</taxon>
        <taxon>Gammaproteobacteria</taxon>
        <taxon>Chromatiales</taxon>
        <taxon>Ectothiorhodospiraceae</taxon>
        <taxon>Inmirania</taxon>
    </lineage>
</organism>
<gene>
    <name evidence="1" type="ORF">EDC57_0002</name>
</gene>
<dbReference type="RefSeq" id="WP_123399004.1">
    <property type="nucleotide sequence ID" value="NZ_RJVI01000001.1"/>
</dbReference>
<accession>A0A3N1Y9N8</accession>
<protein>
    <submittedName>
        <fullName evidence="1">Acyl-CoA thioesterase FadM</fullName>
    </submittedName>
</protein>
<dbReference type="Gene3D" id="3.10.129.10">
    <property type="entry name" value="Hotdog Thioesterase"/>
    <property type="match status" value="1"/>
</dbReference>
<name>A0A3N1Y9N8_9GAMM</name>
<dbReference type="PANTHER" id="PTHR12475">
    <property type="match status" value="1"/>
</dbReference>
<dbReference type="EMBL" id="RJVI01000001">
    <property type="protein sequence ID" value="ROR34107.1"/>
    <property type="molecule type" value="Genomic_DNA"/>
</dbReference>
<dbReference type="InterPro" id="IPR029069">
    <property type="entry name" value="HotDog_dom_sf"/>
</dbReference>
<dbReference type="PANTHER" id="PTHR12475:SF4">
    <property type="entry name" value="PROTEIN THEM6"/>
    <property type="match status" value="1"/>
</dbReference>
<evidence type="ECO:0000313" key="1">
    <source>
        <dbReference type="EMBL" id="ROR34107.1"/>
    </source>
</evidence>